<sequence>LERVSEKEIHELQAQELASRKALAKKRAQLFAERGLGMPDLSDLMLDDC</sequence>
<name>A0A183ASE2_9TREM</name>
<organism evidence="1">
    <name type="scientific">Echinostoma caproni</name>
    <dbReference type="NCBI Taxonomy" id="27848"/>
    <lineage>
        <taxon>Eukaryota</taxon>
        <taxon>Metazoa</taxon>
        <taxon>Spiralia</taxon>
        <taxon>Lophotrochozoa</taxon>
        <taxon>Platyhelminthes</taxon>
        <taxon>Trematoda</taxon>
        <taxon>Digenea</taxon>
        <taxon>Plagiorchiida</taxon>
        <taxon>Echinostomata</taxon>
        <taxon>Echinostomatoidea</taxon>
        <taxon>Echinostomatidae</taxon>
        <taxon>Echinostoma</taxon>
    </lineage>
</organism>
<dbReference type="AlphaFoldDB" id="A0A183ASE2"/>
<protein>
    <submittedName>
        <fullName evidence="1">DNA-binding protein</fullName>
    </submittedName>
</protein>
<dbReference type="WBParaSite" id="ECPE_0000990801-mRNA-1">
    <property type="protein sequence ID" value="ECPE_0000990801-mRNA-1"/>
    <property type="gene ID" value="ECPE_0000990801"/>
</dbReference>
<accession>A0A183ASE2</accession>
<evidence type="ECO:0000313" key="1">
    <source>
        <dbReference type="WBParaSite" id="ECPE_0000990801-mRNA-1"/>
    </source>
</evidence>
<proteinExistence type="predicted"/>
<reference evidence="1" key="1">
    <citation type="submission" date="2016-06" db="UniProtKB">
        <authorList>
            <consortium name="WormBaseParasite"/>
        </authorList>
    </citation>
    <scope>IDENTIFICATION</scope>
</reference>